<dbReference type="InterPro" id="IPR051632">
    <property type="entry name" value="Rho_GEF"/>
</dbReference>
<dbReference type="Pfam" id="PF00621">
    <property type="entry name" value="RhoGEF"/>
    <property type="match status" value="1"/>
</dbReference>
<dbReference type="SMART" id="SM00325">
    <property type="entry name" value="RhoGEF"/>
    <property type="match status" value="1"/>
</dbReference>
<dbReference type="PANTHER" id="PTHR13944">
    <property type="entry name" value="AGAP007712-PA"/>
    <property type="match status" value="1"/>
</dbReference>
<keyword evidence="5" id="KW-0479">Metal-binding</keyword>
<dbReference type="InterPro" id="IPR000219">
    <property type="entry name" value="DH_dom"/>
</dbReference>
<dbReference type="Proteomes" id="UP001208570">
    <property type="component" value="Unassembled WGS sequence"/>
</dbReference>
<dbReference type="PROSITE" id="PS50010">
    <property type="entry name" value="DH_2"/>
    <property type="match status" value="1"/>
</dbReference>
<keyword evidence="3" id="KW-0597">Phosphoprotein</keyword>
<dbReference type="EMBL" id="JAODUP010000626">
    <property type="protein sequence ID" value="KAK2146186.1"/>
    <property type="molecule type" value="Genomic_DNA"/>
</dbReference>
<evidence type="ECO:0000256" key="5">
    <source>
        <dbReference type="ARBA" id="ARBA00022723"/>
    </source>
</evidence>
<gene>
    <name evidence="13" type="ORF">LSH36_626g05027</name>
</gene>
<evidence type="ECO:0000313" key="13">
    <source>
        <dbReference type="EMBL" id="KAK2146186.1"/>
    </source>
</evidence>
<dbReference type="GO" id="GO:0005085">
    <property type="term" value="F:guanyl-nucleotide exchange factor activity"/>
    <property type="evidence" value="ECO:0007669"/>
    <property type="project" value="UniProtKB-KW"/>
</dbReference>
<dbReference type="PANTHER" id="PTHR13944:SF21">
    <property type="entry name" value="CYSTS, ISOFORM C"/>
    <property type="match status" value="1"/>
</dbReference>
<evidence type="ECO:0000256" key="9">
    <source>
        <dbReference type="SAM" id="MobiDB-lite"/>
    </source>
</evidence>
<dbReference type="InterPro" id="IPR046349">
    <property type="entry name" value="C1-like_sf"/>
</dbReference>
<evidence type="ECO:0000256" key="4">
    <source>
        <dbReference type="ARBA" id="ARBA00022658"/>
    </source>
</evidence>
<evidence type="ECO:0000256" key="7">
    <source>
        <dbReference type="ARBA" id="ARBA00022833"/>
    </source>
</evidence>
<feature type="region of interest" description="Disordered" evidence="9">
    <location>
        <begin position="69"/>
        <end position="163"/>
    </location>
</feature>
<feature type="region of interest" description="Disordered" evidence="9">
    <location>
        <begin position="911"/>
        <end position="941"/>
    </location>
</feature>
<proteinExistence type="predicted"/>
<dbReference type="PROSITE" id="PS50081">
    <property type="entry name" value="ZF_DAG_PE_2"/>
    <property type="match status" value="1"/>
</dbReference>
<keyword evidence="14" id="KW-1185">Reference proteome</keyword>
<dbReference type="FunFam" id="1.20.900.10:FF:000004">
    <property type="entry name" value="Rho guanine nucleotide exchange factor 2"/>
    <property type="match status" value="1"/>
</dbReference>
<dbReference type="CDD" id="cd00160">
    <property type="entry name" value="RhoGEF"/>
    <property type="match status" value="1"/>
</dbReference>
<dbReference type="PROSITE" id="PS50003">
    <property type="entry name" value="PH_DOMAIN"/>
    <property type="match status" value="1"/>
</dbReference>
<evidence type="ECO:0000256" key="6">
    <source>
        <dbReference type="ARBA" id="ARBA00022771"/>
    </source>
</evidence>
<feature type="compositionally biased region" description="Basic and acidic residues" evidence="9">
    <location>
        <begin position="116"/>
        <end position="125"/>
    </location>
</feature>
<keyword evidence="8" id="KW-0175">Coiled coil</keyword>
<feature type="region of interest" description="Disordered" evidence="9">
    <location>
        <begin position="299"/>
        <end position="358"/>
    </location>
</feature>
<feature type="compositionally biased region" description="Basic and acidic residues" evidence="9">
    <location>
        <begin position="339"/>
        <end position="349"/>
    </location>
</feature>
<evidence type="ECO:0000256" key="2">
    <source>
        <dbReference type="ARBA" id="ARBA00022490"/>
    </source>
</evidence>
<keyword evidence="4" id="KW-0344">Guanine-nucleotide releasing factor</keyword>
<dbReference type="CDD" id="cd13329">
    <property type="entry name" value="PH_RhoGEF"/>
    <property type="match status" value="1"/>
</dbReference>
<sequence>MFYSPIRCTCRQSDSSAIRNGMMKSYRYVVALLRVNAEKSVHTDNDDEEDEDDDVFVVIVVVSSSLQTMSPANGHMSHSGPIPTGDNCLSPSDDPNILMYPNSLAKASSSPSIATDQHHDNKEVLSSDFQDQNRTSSHQNGEEDVDEDIGSKPECPRTQGTRGSLLEHVEAVMAADEEEDQPKIEKKRKSSVFSKLGSYRQKNKVVKDTKLLRNNTHQFVGVCFSNSTPCDVCSKSMSNKLALQCENCMVNVHENSCKDQIATCAKYRANRVGNGDGVKEKKSSSLPAEYVNNSVNLKSSQSFKETRRSISVPAHPVPQNSGSLHVPAQRASSPSPVINEERDKSKDEEPSQSSPHYLDASTTIADSMSASTDSLEEGSGLLADIDEDYVEEREAWSVTVDKKASYFLIYITLKKMSAKDIKRQDHIWELIQTERSHCHTLKIMQRVFSHGMRHEVNMRQDQIDKIFPCLSELFDIHTTFLHRLMERQSLRADRNIEEIGDILLQQFDGEMGERMKVAYGAFCSQHSMAVQLYKDVLKCDKKFQTFIKKCSQSSVCKRLSIPECILLVTQRVTKYPLLIEPIIKTTKENKSDKERLLRALPLMRQILVYIDARVDAHEKYQRLLEIYNKLDARSYAMYMGKKFKKSNLLLGDRKLMHEGNMRWMTARGKSFEVLAVILSDVMFFLAENNQKLTFFSQDSKSSVVPLSKLLVREKGDTKDSKGIYLICQSKIEPEMYEFICKTVDERKTWIKVIRSGVLKCMEVEGMDISKVLDVEGEKKELEAKSARIRQLVDRLYERDNIIKQKCDEKMNIIIEMLEVFSKEEISKNLHNVYKEEAADSIDHNVWSVLKLAVQDGSRLLSLLMLGNSELSKARAAGQMERNVCVAALPRRAETFSGFDQKEKVKRRYDCDQLSDGNRSGSQLSLNETESTSQTTETSQNDRHSKVLLKLIDWCGV</sequence>
<feature type="compositionally biased region" description="Polar residues" evidence="9">
    <location>
        <begin position="914"/>
        <end position="926"/>
    </location>
</feature>
<organism evidence="13 14">
    <name type="scientific">Paralvinella palmiformis</name>
    <dbReference type="NCBI Taxonomy" id="53620"/>
    <lineage>
        <taxon>Eukaryota</taxon>
        <taxon>Metazoa</taxon>
        <taxon>Spiralia</taxon>
        <taxon>Lophotrochozoa</taxon>
        <taxon>Annelida</taxon>
        <taxon>Polychaeta</taxon>
        <taxon>Sedentaria</taxon>
        <taxon>Canalipalpata</taxon>
        <taxon>Terebellida</taxon>
        <taxon>Terebelliformia</taxon>
        <taxon>Alvinellidae</taxon>
        <taxon>Paralvinella</taxon>
    </lineage>
</organism>
<evidence type="ECO:0000256" key="1">
    <source>
        <dbReference type="ARBA" id="ARBA00004496"/>
    </source>
</evidence>
<accession>A0AAD9MW90</accession>
<comment type="subcellular location">
    <subcellularLocation>
        <location evidence="1">Cytoplasm</location>
    </subcellularLocation>
</comment>
<keyword evidence="6" id="KW-0863">Zinc-finger</keyword>
<evidence type="ECO:0000259" key="12">
    <source>
        <dbReference type="PROSITE" id="PS50081"/>
    </source>
</evidence>
<dbReference type="SUPFAM" id="SSF57889">
    <property type="entry name" value="Cysteine-rich domain"/>
    <property type="match status" value="1"/>
</dbReference>
<dbReference type="SUPFAM" id="SSF48065">
    <property type="entry name" value="DBL homology domain (DH-domain)"/>
    <property type="match status" value="1"/>
</dbReference>
<dbReference type="InterPro" id="IPR002219">
    <property type="entry name" value="PKC_DAG/PE"/>
</dbReference>
<reference evidence="13" key="1">
    <citation type="journal article" date="2023" name="Mol. Biol. Evol.">
        <title>Third-Generation Sequencing Reveals the Adaptive Role of the Epigenome in Three Deep-Sea Polychaetes.</title>
        <authorList>
            <person name="Perez M."/>
            <person name="Aroh O."/>
            <person name="Sun Y."/>
            <person name="Lan Y."/>
            <person name="Juniper S.K."/>
            <person name="Young C.R."/>
            <person name="Angers B."/>
            <person name="Qian P.Y."/>
        </authorList>
    </citation>
    <scope>NUCLEOTIDE SEQUENCE</scope>
    <source>
        <strain evidence="13">P08H-3</strain>
    </source>
</reference>
<keyword evidence="7" id="KW-0862">Zinc</keyword>
<evidence type="ECO:0000259" key="11">
    <source>
        <dbReference type="PROSITE" id="PS50010"/>
    </source>
</evidence>
<dbReference type="CDD" id="cd20815">
    <property type="entry name" value="C1_p190RhoGEF-like"/>
    <property type="match status" value="1"/>
</dbReference>
<dbReference type="GO" id="GO:0035023">
    <property type="term" value="P:regulation of Rho protein signal transduction"/>
    <property type="evidence" value="ECO:0007669"/>
    <property type="project" value="TreeGrafter"/>
</dbReference>
<feature type="domain" description="DH" evidence="11">
    <location>
        <begin position="422"/>
        <end position="613"/>
    </location>
</feature>
<dbReference type="Pfam" id="PF17838">
    <property type="entry name" value="PH_16"/>
    <property type="match status" value="1"/>
</dbReference>
<dbReference type="GO" id="GO:0005737">
    <property type="term" value="C:cytoplasm"/>
    <property type="evidence" value="ECO:0007669"/>
    <property type="project" value="UniProtKB-SubCell"/>
</dbReference>
<dbReference type="GO" id="GO:0008270">
    <property type="term" value="F:zinc ion binding"/>
    <property type="evidence" value="ECO:0007669"/>
    <property type="project" value="UniProtKB-KW"/>
</dbReference>
<protein>
    <submittedName>
        <fullName evidence="13">Uncharacterized protein</fullName>
    </submittedName>
</protein>
<dbReference type="InterPro" id="IPR035899">
    <property type="entry name" value="DBL_dom_sf"/>
</dbReference>
<dbReference type="Gene3D" id="3.30.60.20">
    <property type="match status" value="1"/>
</dbReference>
<feature type="domain" description="Phorbol-ester/DAG-type" evidence="12">
    <location>
        <begin position="216"/>
        <end position="264"/>
    </location>
</feature>
<feature type="compositionally biased region" description="Polar residues" evidence="9">
    <location>
        <begin position="127"/>
        <end position="139"/>
    </location>
</feature>
<dbReference type="AlphaFoldDB" id="A0AAD9MW90"/>
<feature type="compositionally biased region" description="Polar residues" evidence="9">
    <location>
        <begin position="105"/>
        <end position="115"/>
    </location>
</feature>
<keyword evidence="2" id="KW-0963">Cytoplasm</keyword>
<dbReference type="Gene3D" id="2.30.29.30">
    <property type="entry name" value="Pleckstrin-homology domain (PH domain)/Phosphotyrosine-binding domain (PTB)"/>
    <property type="match status" value="1"/>
</dbReference>
<evidence type="ECO:0000256" key="8">
    <source>
        <dbReference type="ARBA" id="ARBA00023054"/>
    </source>
</evidence>
<dbReference type="InterPro" id="IPR041020">
    <property type="entry name" value="PH_16"/>
</dbReference>
<comment type="caution">
    <text evidence="13">The sequence shown here is derived from an EMBL/GenBank/DDBJ whole genome shotgun (WGS) entry which is preliminary data.</text>
</comment>
<dbReference type="SUPFAM" id="SSF50729">
    <property type="entry name" value="PH domain-like"/>
    <property type="match status" value="1"/>
</dbReference>
<feature type="domain" description="PH" evidence="10">
    <location>
        <begin position="654"/>
        <end position="758"/>
    </location>
</feature>
<dbReference type="InterPro" id="IPR011993">
    <property type="entry name" value="PH-like_dom_sf"/>
</dbReference>
<evidence type="ECO:0000259" key="10">
    <source>
        <dbReference type="PROSITE" id="PS50003"/>
    </source>
</evidence>
<evidence type="ECO:0000256" key="3">
    <source>
        <dbReference type="ARBA" id="ARBA00022553"/>
    </source>
</evidence>
<dbReference type="SMART" id="SM00233">
    <property type="entry name" value="PH"/>
    <property type="match status" value="1"/>
</dbReference>
<feature type="compositionally biased region" description="Low complexity" evidence="9">
    <location>
        <begin position="927"/>
        <end position="938"/>
    </location>
</feature>
<dbReference type="SMART" id="SM00109">
    <property type="entry name" value="C1"/>
    <property type="match status" value="1"/>
</dbReference>
<dbReference type="Gene3D" id="1.20.900.10">
    <property type="entry name" value="Dbl homology (DH) domain"/>
    <property type="match status" value="1"/>
</dbReference>
<evidence type="ECO:0000313" key="14">
    <source>
        <dbReference type="Proteomes" id="UP001208570"/>
    </source>
</evidence>
<name>A0AAD9MW90_9ANNE</name>
<dbReference type="InterPro" id="IPR001849">
    <property type="entry name" value="PH_domain"/>
</dbReference>